<reference evidence="2 3" key="1">
    <citation type="journal article" date="2024" name="IMA Fungus">
        <title>IMA Genome - F19 : A genome assembly and annotation guide to empower mycologists, including annotated draft genome sequences of Ceratocystis pirilliformis, Diaporthe australafricana, Fusarium ophioides, Paecilomyces lecythidis, and Sporothrix stenoceras.</title>
        <authorList>
            <person name="Aylward J."/>
            <person name="Wilson A.M."/>
            <person name="Visagie C.M."/>
            <person name="Spraker J."/>
            <person name="Barnes I."/>
            <person name="Buitendag C."/>
            <person name="Ceriani C."/>
            <person name="Del Mar Angel L."/>
            <person name="du Plessis D."/>
            <person name="Fuchs T."/>
            <person name="Gasser K."/>
            <person name="Kramer D."/>
            <person name="Li W."/>
            <person name="Munsamy K."/>
            <person name="Piso A."/>
            <person name="Price J.L."/>
            <person name="Sonnekus B."/>
            <person name="Thomas C."/>
            <person name="van der Nest A."/>
            <person name="van Dijk A."/>
            <person name="van Heerden A."/>
            <person name="van Vuuren N."/>
            <person name="Yilmaz N."/>
            <person name="Duong T.A."/>
            <person name="van der Merwe N.A."/>
            <person name="Wingfield M.J."/>
            <person name="Wingfield B.D."/>
        </authorList>
    </citation>
    <scope>NUCLEOTIDE SEQUENCE [LARGE SCALE GENOMIC DNA]</scope>
    <source>
        <strain evidence="2 3">CMW 12675</strain>
    </source>
</reference>
<protein>
    <submittedName>
        <fullName evidence="2">Uncharacterized protein</fullName>
    </submittedName>
</protein>
<feature type="compositionally biased region" description="Pro residues" evidence="1">
    <location>
        <begin position="10"/>
        <end position="24"/>
    </location>
</feature>
<keyword evidence="3" id="KW-1185">Reference proteome</keyword>
<feature type="compositionally biased region" description="Polar residues" evidence="1">
    <location>
        <begin position="25"/>
        <end position="55"/>
    </location>
</feature>
<sequence length="123" mass="13338">MGKGKRACRCPPPPSSSPSSPPAPTTVSRPQTQPSLASNSSFSTISAPKQPTLLNPSRGMMDMMALALHRADAFQPAGTANSELCCVENKLTLEEEQYAAEMKEALYNRARVKVEYRVVERQG</sequence>
<dbReference type="EMBL" id="JAWDJO010000139">
    <property type="protein sequence ID" value="KAL1892061.1"/>
    <property type="molecule type" value="Genomic_DNA"/>
</dbReference>
<evidence type="ECO:0000313" key="3">
    <source>
        <dbReference type="Proteomes" id="UP001583280"/>
    </source>
</evidence>
<organism evidence="2 3">
    <name type="scientific">Ceratocystis pirilliformis</name>
    <dbReference type="NCBI Taxonomy" id="259994"/>
    <lineage>
        <taxon>Eukaryota</taxon>
        <taxon>Fungi</taxon>
        <taxon>Dikarya</taxon>
        <taxon>Ascomycota</taxon>
        <taxon>Pezizomycotina</taxon>
        <taxon>Sordariomycetes</taxon>
        <taxon>Hypocreomycetidae</taxon>
        <taxon>Microascales</taxon>
        <taxon>Ceratocystidaceae</taxon>
        <taxon>Ceratocystis</taxon>
    </lineage>
</organism>
<evidence type="ECO:0000256" key="1">
    <source>
        <dbReference type="SAM" id="MobiDB-lite"/>
    </source>
</evidence>
<comment type="caution">
    <text evidence="2">The sequence shown here is derived from an EMBL/GenBank/DDBJ whole genome shotgun (WGS) entry which is preliminary data.</text>
</comment>
<gene>
    <name evidence="2" type="ORF">Cpir12675_004712</name>
</gene>
<accession>A0ABR3YVZ2</accession>
<evidence type="ECO:0000313" key="2">
    <source>
        <dbReference type="EMBL" id="KAL1892061.1"/>
    </source>
</evidence>
<feature type="region of interest" description="Disordered" evidence="1">
    <location>
        <begin position="1"/>
        <end position="57"/>
    </location>
</feature>
<proteinExistence type="predicted"/>
<dbReference type="Proteomes" id="UP001583280">
    <property type="component" value="Unassembled WGS sequence"/>
</dbReference>
<name>A0ABR3YVZ2_9PEZI</name>